<reference evidence="2 3" key="1">
    <citation type="journal article" date="2015" name="Genome Announc.">
        <title>Expanding the biotechnology potential of lactobacilli through comparative genomics of 213 strains and associated genera.</title>
        <authorList>
            <person name="Sun Z."/>
            <person name="Harris H.M."/>
            <person name="McCann A."/>
            <person name="Guo C."/>
            <person name="Argimon S."/>
            <person name="Zhang W."/>
            <person name="Yang X."/>
            <person name="Jeffery I.B."/>
            <person name="Cooney J.C."/>
            <person name="Kagawa T.F."/>
            <person name="Liu W."/>
            <person name="Song Y."/>
            <person name="Salvetti E."/>
            <person name="Wrobel A."/>
            <person name="Rasinkangas P."/>
            <person name="Parkhill J."/>
            <person name="Rea M.C."/>
            <person name="O'Sullivan O."/>
            <person name="Ritari J."/>
            <person name="Douillard F.P."/>
            <person name="Paul Ross R."/>
            <person name="Yang R."/>
            <person name="Briner A.E."/>
            <person name="Felis G.E."/>
            <person name="de Vos W.M."/>
            <person name="Barrangou R."/>
            <person name="Klaenhammer T.R."/>
            <person name="Caufield P.W."/>
            <person name="Cui Y."/>
            <person name="Zhang H."/>
            <person name="O'Toole P.W."/>
        </authorList>
    </citation>
    <scope>NUCLEOTIDE SEQUENCE [LARGE SCALE GENOMIC DNA]</scope>
    <source>
        <strain evidence="2 3">DSM 18527</strain>
    </source>
</reference>
<dbReference type="AlphaFoldDB" id="X0PDB5"/>
<evidence type="ECO:0000313" key="2">
    <source>
        <dbReference type="EMBL" id="KRM30498.1"/>
    </source>
</evidence>
<dbReference type="PATRIC" id="fig|1423734.3.peg.1650"/>
<name>X0PDB5_9LACO</name>
<proteinExistence type="predicted"/>
<sequence length="216" mass="24179">MDEHKINLATARTFLKHHQGAKISVNLTWLILGLATAFAIADQVLLNYKHIRLNNTIISSIFIAAIVIVVAVAAYYLIIEMKDLKNISDLFSVENARKSIKASDEIQSVTDAGKKYIVRSKASTLALDKKFTGISVSDDYKHSYYEQEIIYFDKAKFAKNFAGSQIDPTHFLNALPDDYYAALTNVDQQVNTLYLTEKNYSDLVASGRDFVALPSD</sequence>
<gene>
    <name evidence="2" type="ORF">FC83_GL001631</name>
</gene>
<keyword evidence="1" id="KW-0812">Transmembrane</keyword>
<feature type="transmembrane region" description="Helical" evidence="1">
    <location>
        <begin position="21"/>
        <end position="45"/>
    </location>
</feature>
<keyword evidence="3" id="KW-1185">Reference proteome</keyword>
<dbReference type="STRING" id="1423734.FC83_GL001631"/>
<accession>X0PDB5</accession>
<evidence type="ECO:0000313" key="3">
    <source>
        <dbReference type="Proteomes" id="UP000051236"/>
    </source>
</evidence>
<feature type="transmembrane region" description="Helical" evidence="1">
    <location>
        <begin position="57"/>
        <end position="78"/>
    </location>
</feature>
<dbReference type="EMBL" id="AZGA01000088">
    <property type="protein sequence ID" value="KRM30498.1"/>
    <property type="molecule type" value="Genomic_DNA"/>
</dbReference>
<keyword evidence="1" id="KW-1133">Transmembrane helix</keyword>
<protein>
    <submittedName>
        <fullName evidence="2">Uncharacterized protein</fullName>
    </submittedName>
</protein>
<evidence type="ECO:0000256" key="1">
    <source>
        <dbReference type="SAM" id="Phobius"/>
    </source>
</evidence>
<dbReference type="Proteomes" id="UP000051236">
    <property type="component" value="Unassembled WGS sequence"/>
</dbReference>
<keyword evidence="1" id="KW-0472">Membrane</keyword>
<organism evidence="2 3">
    <name type="scientific">Agrilactobacillus composti DSM 18527 = JCM 14202</name>
    <dbReference type="NCBI Taxonomy" id="1423734"/>
    <lineage>
        <taxon>Bacteria</taxon>
        <taxon>Bacillati</taxon>
        <taxon>Bacillota</taxon>
        <taxon>Bacilli</taxon>
        <taxon>Lactobacillales</taxon>
        <taxon>Lactobacillaceae</taxon>
        <taxon>Agrilactobacillus</taxon>
    </lineage>
</organism>
<comment type="caution">
    <text evidence="2">The sequence shown here is derived from an EMBL/GenBank/DDBJ whole genome shotgun (WGS) entry which is preliminary data.</text>
</comment>
<dbReference type="RefSeq" id="WP_035451512.1">
    <property type="nucleotide sequence ID" value="NZ_AZGA01000088.1"/>
</dbReference>
<dbReference type="eggNOG" id="ENOG5030AWZ">
    <property type="taxonomic scope" value="Bacteria"/>
</dbReference>